<organism evidence="3">
    <name type="scientific">freshwater metagenome</name>
    <dbReference type="NCBI Taxonomy" id="449393"/>
    <lineage>
        <taxon>unclassified sequences</taxon>
        <taxon>metagenomes</taxon>
        <taxon>ecological metagenomes</taxon>
    </lineage>
</organism>
<dbReference type="Pfam" id="PF13193">
    <property type="entry name" value="AMP-binding_C"/>
    <property type="match status" value="1"/>
</dbReference>
<proteinExistence type="predicted"/>
<dbReference type="PANTHER" id="PTHR43767">
    <property type="entry name" value="LONG-CHAIN-FATTY-ACID--COA LIGASE"/>
    <property type="match status" value="1"/>
</dbReference>
<evidence type="ECO:0000259" key="2">
    <source>
        <dbReference type="Pfam" id="PF13193"/>
    </source>
</evidence>
<dbReference type="InterPro" id="IPR020845">
    <property type="entry name" value="AMP-binding_CS"/>
</dbReference>
<gene>
    <name evidence="3" type="ORF">UFOPK3889_00438</name>
</gene>
<reference evidence="3" key="1">
    <citation type="submission" date="2020-05" db="EMBL/GenBank/DDBJ databases">
        <authorList>
            <person name="Chiriac C."/>
            <person name="Salcher M."/>
            <person name="Ghai R."/>
            <person name="Kavagutti S V."/>
        </authorList>
    </citation>
    <scope>NUCLEOTIDE SEQUENCE</scope>
</reference>
<dbReference type="GO" id="GO:0016878">
    <property type="term" value="F:acid-thiol ligase activity"/>
    <property type="evidence" value="ECO:0007669"/>
    <property type="project" value="UniProtKB-ARBA"/>
</dbReference>
<dbReference type="InterPro" id="IPR050237">
    <property type="entry name" value="ATP-dep_AMP-bd_enzyme"/>
</dbReference>
<feature type="domain" description="AMP-binding enzyme C-terminal" evidence="2">
    <location>
        <begin position="282"/>
        <end position="342"/>
    </location>
</feature>
<dbReference type="PANTHER" id="PTHR43767:SF1">
    <property type="entry name" value="NONRIBOSOMAL PEPTIDE SYNTHASE PES1 (EUROFUNG)-RELATED"/>
    <property type="match status" value="1"/>
</dbReference>
<sequence>MDELSRAWDNGDAVLPIDQRLATHAKRALMTQMRASQVIDETGSTVLEGGQETESDDALVVTTSGTTGQAKGVVLTHAAVLASALASSRALEVDVNDHWLACLPLCHVGGLSVVTRALLTGTALTVIPAFDVQEVTRAAHECNLVSLVPTALQRIDPRLFRSILLGGSHPPNPRPANTIATYGLTETGSGVVYDGVPLAGVEISFTTDGEILLRSPMNMRSYRNGETSIDGAGWLHTGDIGRLLPNGNLSVEGRRDDMITSGGEKVWPEAVEDSLRTLLMEQDFAIIGLDDQEWGQKVVLVSTAVDLDIAEIRAHVNQTLPMYCAPKDIYHLPSIPRTALGKVQRHIITEALLN</sequence>
<dbReference type="Gene3D" id="3.30.300.30">
    <property type="match status" value="1"/>
</dbReference>
<accession>A0A6J7LUY3</accession>
<feature type="domain" description="AMP-dependent synthetase/ligase" evidence="1">
    <location>
        <begin position="51"/>
        <end position="193"/>
    </location>
</feature>
<name>A0A6J7LUY3_9ZZZZ</name>
<protein>
    <submittedName>
        <fullName evidence="3">Unannotated protein</fullName>
    </submittedName>
</protein>
<dbReference type="SUPFAM" id="SSF56801">
    <property type="entry name" value="Acetyl-CoA synthetase-like"/>
    <property type="match status" value="1"/>
</dbReference>
<dbReference type="PROSITE" id="PS00455">
    <property type="entry name" value="AMP_BINDING"/>
    <property type="match status" value="1"/>
</dbReference>
<dbReference type="InterPro" id="IPR000873">
    <property type="entry name" value="AMP-dep_synth/lig_dom"/>
</dbReference>
<evidence type="ECO:0000259" key="1">
    <source>
        <dbReference type="Pfam" id="PF00501"/>
    </source>
</evidence>
<dbReference type="Pfam" id="PF00501">
    <property type="entry name" value="AMP-binding"/>
    <property type="match status" value="1"/>
</dbReference>
<dbReference type="InterPro" id="IPR042099">
    <property type="entry name" value="ANL_N_sf"/>
</dbReference>
<dbReference type="Gene3D" id="3.40.50.12780">
    <property type="entry name" value="N-terminal domain of ligase-like"/>
    <property type="match status" value="1"/>
</dbReference>
<dbReference type="EMBL" id="CAFBNZ010000056">
    <property type="protein sequence ID" value="CAB4969274.1"/>
    <property type="molecule type" value="Genomic_DNA"/>
</dbReference>
<dbReference type="InterPro" id="IPR045851">
    <property type="entry name" value="AMP-bd_C_sf"/>
</dbReference>
<evidence type="ECO:0000313" key="3">
    <source>
        <dbReference type="EMBL" id="CAB4969274.1"/>
    </source>
</evidence>
<dbReference type="InterPro" id="IPR025110">
    <property type="entry name" value="AMP-bd_C"/>
</dbReference>
<dbReference type="AlphaFoldDB" id="A0A6J7LUY3"/>